<keyword evidence="2" id="KW-0238">DNA-binding</keyword>
<dbReference type="GO" id="GO:0003677">
    <property type="term" value="F:DNA binding"/>
    <property type="evidence" value="ECO:0007669"/>
    <property type="project" value="UniProtKB-KW"/>
</dbReference>
<protein>
    <recommendedName>
        <fullName evidence="4">HTH luxR-type domain-containing protein</fullName>
    </recommendedName>
</protein>
<dbReference type="PANTHER" id="PTHR44688">
    <property type="entry name" value="DNA-BINDING TRANSCRIPTIONAL ACTIVATOR DEVR_DOSR"/>
    <property type="match status" value="1"/>
</dbReference>
<evidence type="ECO:0000256" key="2">
    <source>
        <dbReference type="ARBA" id="ARBA00023125"/>
    </source>
</evidence>
<dbReference type="InterPro" id="IPR000792">
    <property type="entry name" value="Tscrpt_reg_LuxR_C"/>
</dbReference>
<dbReference type="PROSITE" id="PS00622">
    <property type="entry name" value="HTH_LUXR_1"/>
    <property type="match status" value="1"/>
</dbReference>
<evidence type="ECO:0000256" key="1">
    <source>
        <dbReference type="ARBA" id="ARBA00023015"/>
    </source>
</evidence>
<dbReference type="PROSITE" id="PS50043">
    <property type="entry name" value="HTH_LUXR_2"/>
    <property type="match status" value="1"/>
</dbReference>
<dbReference type="SUPFAM" id="SSF46894">
    <property type="entry name" value="C-terminal effector domain of the bipartite response regulators"/>
    <property type="match status" value="1"/>
</dbReference>
<dbReference type="InterPro" id="IPR036693">
    <property type="entry name" value="TF_LuxR_autoind-bd_dom_sf"/>
</dbReference>
<dbReference type="InterPro" id="IPR005143">
    <property type="entry name" value="TF_LuxR_autoind-bd_dom"/>
</dbReference>
<organism evidence="5 6">
    <name type="scientific">Pseudomonas lini</name>
    <dbReference type="NCBI Taxonomy" id="163011"/>
    <lineage>
        <taxon>Bacteria</taxon>
        <taxon>Pseudomonadati</taxon>
        <taxon>Pseudomonadota</taxon>
        <taxon>Gammaproteobacteria</taxon>
        <taxon>Pseudomonadales</taxon>
        <taxon>Pseudomonadaceae</taxon>
        <taxon>Pseudomonas</taxon>
    </lineage>
</organism>
<gene>
    <name evidence="5" type="ORF">BK663_20025</name>
</gene>
<evidence type="ECO:0000259" key="4">
    <source>
        <dbReference type="PROSITE" id="PS50043"/>
    </source>
</evidence>
<sequence length="237" mass="27365">MNDWREDFMDLVSGCTSANELFNKLIKITLNLGFEFCSYGLKTHSPLAPTQYFLLSNYPSAWEKKYVAEDYFSQDPTVEHGLTRSIPMRWSAEQQSQRLAFWEEARHYNLNHGWCLSSQREYNTIGLLSVSRSGEHISTAELESKETKLMWLTQLAHESMTRFFADSPIPEKYKPLTAREKETLKWTAMGKTYVEISIILNIDTRTVKFHLVNSMRKLQASNKAEAAVKASLMGLLF</sequence>
<dbReference type="InterPro" id="IPR016032">
    <property type="entry name" value="Sig_transdc_resp-reg_C-effctor"/>
</dbReference>
<dbReference type="GO" id="GO:0006355">
    <property type="term" value="P:regulation of DNA-templated transcription"/>
    <property type="evidence" value="ECO:0007669"/>
    <property type="project" value="InterPro"/>
</dbReference>
<comment type="caution">
    <text evidence="5">The sequence shown here is derived from an EMBL/GenBank/DDBJ whole genome shotgun (WGS) entry which is preliminary data.</text>
</comment>
<dbReference type="RefSeq" id="WP_187326453.1">
    <property type="nucleotide sequence ID" value="NZ_MOBN01000036.1"/>
</dbReference>
<dbReference type="Gene3D" id="3.30.450.80">
    <property type="entry name" value="Transcription factor LuxR-like, autoinducer-binding domain"/>
    <property type="match status" value="1"/>
</dbReference>
<accession>A0A423IIT7</accession>
<dbReference type="Pfam" id="PF00196">
    <property type="entry name" value="GerE"/>
    <property type="match status" value="1"/>
</dbReference>
<evidence type="ECO:0000256" key="3">
    <source>
        <dbReference type="ARBA" id="ARBA00023163"/>
    </source>
</evidence>
<dbReference type="SUPFAM" id="SSF75516">
    <property type="entry name" value="Pheromone-binding domain of LuxR-like quorum-sensing transcription factors"/>
    <property type="match status" value="1"/>
</dbReference>
<name>A0A423IIT7_9PSED</name>
<dbReference type="SMART" id="SM00421">
    <property type="entry name" value="HTH_LUXR"/>
    <property type="match status" value="1"/>
</dbReference>
<keyword evidence="3" id="KW-0804">Transcription</keyword>
<dbReference type="PANTHER" id="PTHR44688:SF16">
    <property type="entry name" value="DNA-BINDING TRANSCRIPTIONAL ACTIVATOR DEVR_DOSR"/>
    <property type="match status" value="1"/>
</dbReference>
<evidence type="ECO:0000313" key="5">
    <source>
        <dbReference type="EMBL" id="RON25358.1"/>
    </source>
</evidence>
<proteinExistence type="predicted"/>
<feature type="domain" description="HTH luxR-type" evidence="4">
    <location>
        <begin position="169"/>
        <end position="234"/>
    </location>
</feature>
<dbReference type="CDD" id="cd06170">
    <property type="entry name" value="LuxR_C_like"/>
    <property type="match status" value="1"/>
</dbReference>
<dbReference type="EMBL" id="MOBN01000036">
    <property type="protein sequence ID" value="RON25358.1"/>
    <property type="molecule type" value="Genomic_DNA"/>
</dbReference>
<dbReference type="Pfam" id="PF03472">
    <property type="entry name" value="Autoind_bind"/>
    <property type="match status" value="1"/>
</dbReference>
<dbReference type="AlphaFoldDB" id="A0A423IIT7"/>
<reference evidence="5 6" key="1">
    <citation type="submission" date="2016-10" db="EMBL/GenBank/DDBJ databases">
        <title>Comparative genome analysis of multiple Pseudomonas spp. focuses on biocontrol and plant growth promoting traits.</title>
        <authorList>
            <person name="Tao X.-Y."/>
            <person name="Taylor C.G."/>
        </authorList>
    </citation>
    <scope>NUCLEOTIDE SEQUENCE [LARGE SCALE GENOMIC DNA]</scope>
    <source>
        <strain evidence="5 6">48C10</strain>
    </source>
</reference>
<dbReference type="InterPro" id="IPR036388">
    <property type="entry name" value="WH-like_DNA-bd_sf"/>
</dbReference>
<dbReference type="Gene3D" id="1.10.10.10">
    <property type="entry name" value="Winged helix-like DNA-binding domain superfamily/Winged helix DNA-binding domain"/>
    <property type="match status" value="1"/>
</dbReference>
<keyword evidence="1" id="KW-0805">Transcription regulation</keyword>
<dbReference type="Proteomes" id="UP000284168">
    <property type="component" value="Unassembled WGS sequence"/>
</dbReference>
<dbReference type="PRINTS" id="PR00038">
    <property type="entry name" value="HTHLUXR"/>
</dbReference>
<evidence type="ECO:0000313" key="6">
    <source>
        <dbReference type="Proteomes" id="UP000284168"/>
    </source>
</evidence>